<evidence type="ECO:0000313" key="6">
    <source>
        <dbReference type="Proteomes" id="UP000183085"/>
    </source>
</evidence>
<dbReference type="Gene3D" id="3.40.50.300">
    <property type="entry name" value="P-loop containing nucleotide triphosphate hydrolases"/>
    <property type="match status" value="1"/>
</dbReference>
<name>A0A1J5EAD9_9BACT</name>
<evidence type="ECO:0000259" key="4">
    <source>
        <dbReference type="PROSITE" id="PS00662"/>
    </source>
</evidence>
<dbReference type="FunFam" id="3.30.450.90:FF:000001">
    <property type="entry name" value="Type II secretion system ATPase GspE"/>
    <property type="match status" value="1"/>
</dbReference>
<sequence length="471" mass="52114">MEKLSDYQINPEAISMLPARFANRYKLFPLIVTDRTLTLATSHPSDMQTINEIGLLLNKEIILVKVSLPEIDEAIRKYYGTGTIESIVSDIIPVITEEPDMEGFQHLASEAPVIKLVNAIIRDAVEKKASDIHLEPYEKIITLRYRTDGVLCDLSAPPFHLYSAIVSRIKIMAQMNIAEKRLPQDGRIQVNIHGRNIDLRVSTLPTLYGECVSIRILDKGLRFLELETIGFPSTVITKYKQLINRSNGIILATGPTGSGKTTTLYASLSAINSSEKKIITIEDPIEYNLSRISQIQIKPEIGLTFASGLRSILRHNPDVLMVGEIRDKETAEVAIQAALTGHLIFSTMHTNDAATAIARLQDMGIEDFLISSALIGILAQRLVRTICSNCKGNGCKECNNTGFRGRAGIFELLPVTTEIKRLIMHRVDSSKIKEAAVKEGMVTLLEQGEEKIAAGIATREEVLRVIQEAEG</sequence>
<dbReference type="PANTHER" id="PTHR30258:SF2">
    <property type="entry name" value="COMG OPERON PROTEIN 1"/>
    <property type="match status" value="1"/>
</dbReference>
<feature type="domain" description="Bacterial type II secretion system protein E" evidence="4">
    <location>
        <begin position="313"/>
        <end position="327"/>
    </location>
</feature>
<dbReference type="GO" id="GO:0005886">
    <property type="term" value="C:plasma membrane"/>
    <property type="evidence" value="ECO:0007669"/>
    <property type="project" value="TreeGrafter"/>
</dbReference>
<dbReference type="InterPro" id="IPR007831">
    <property type="entry name" value="T2SS_GspE_N"/>
</dbReference>
<dbReference type="EMBL" id="MNYI01000071">
    <property type="protein sequence ID" value="OIP41746.1"/>
    <property type="molecule type" value="Genomic_DNA"/>
</dbReference>
<dbReference type="Proteomes" id="UP000183085">
    <property type="component" value="Unassembled WGS sequence"/>
</dbReference>
<dbReference type="Pfam" id="PF05157">
    <property type="entry name" value="MshEN"/>
    <property type="match status" value="1"/>
</dbReference>
<comment type="similarity">
    <text evidence="1">Belongs to the GSP E family.</text>
</comment>
<dbReference type="Gene3D" id="3.30.450.90">
    <property type="match status" value="1"/>
</dbReference>
<dbReference type="Gene3D" id="3.30.300.160">
    <property type="entry name" value="Type II secretion system, protein E, N-terminal domain"/>
    <property type="match status" value="1"/>
</dbReference>
<organism evidence="5 6">
    <name type="scientific">Candidatus Desantisbacteria bacterium CG2_30_40_21</name>
    <dbReference type="NCBI Taxonomy" id="1817895"/>
    <lineage>
        <taxon>Bacteria</taxon>
        <taxon>Candidatus Desantisiibacteriota</taxon>
    </lineage>
</organism>
<keyword evidence="2" id="KW-0547">Nucleotide-binding</keyword>
<proteinExistence type="inferred from homology"/>
<dbReference type="InterPro" id="IPR001482">
    <property type="entry name" value="T2SS/T4SS_dom"/>
</dbReference>
<dbReference type="STRING" id="1817895.AUJ95_02795"/>
<evidence type="ECO:0000256" key="2">
    <source>
        <dbReference type="ARBA" id="ARBA00022741"/>
    </source>
</evidence>
<evidence type="ECO:0000256" key="3">
    <source>
        <dbReference type="ARBA" id="ARBA00022840"/>
    </source>
</evidence>
<dbReference type="GO" id="GO:0016887">
    <property type="term" value="F:ATP hydrolysis activity"/>
    <property type="evidence" value="ECO:0007669"/>
    <property type="project" value="TreeGrafter"/>
</dbReference>
<dbReference type="PANTHER" id="PTHR30258">
    <property type="entry name" value="TYPE II SECRETION SYSTEM PROTEIN GSPE-RELATED"/>
    <property type="match status" value="1"/>
</dbReference>
<reference evidence="5 6" key="1">
    <citation type="journal article" date="2016" name="Environ. Microbiol.">
        <title>Genomic resolution of a cold subsurface aquifer community provides metabolic insights for novel microbes adapted to high CO concentrations.</title>
        <authorList>
            <person name="Probst A.J."/>
            <person name="Castelle C.J."/>
            <person name="Singh A."/>
            <person name="Brown C.T."/>
            <person name="Anantharaman K."/>
            <person name="Sharon I."/>
            <person name="Hug L.A."/>
            <person name="Burstein D."/>
            <person name="Emerson J.B."/>
            <person name="Thomas B.C."/>
            <person name="Banfield J.F."/>
        </authorList>
    </citation>
    <scope>NUCLEOTIDE SEQUENCE [LARGE SCALE GENOMIC DNA]</scope>
    <source>
        <strain evidence="5">CG2_30_40_21</strain>
    </source>
</reference>
<dbReference type="GO" id="GO:0005524">
    <property type="term" value="F:ATP binding"/>
    <property type="evidence" value="ECO:0007669"/>
    <property type="project" value="UniProtKB-KW"/>
</dbReference>
<dbReference type="InterPro" id="IPR037257">
    <property type="entry name" value="T2SS_E_N_sf"/>
</dbReference>
<comment type="caution">
    <text evidence="5">The sequence shown here is derived from an EMBL/GenBank/DDBJ whole genome shotgun (WGS) entry which is preliminary data.</text>
</comment>
<dbReference type="InterPro" id="IPR027417">
    <property type="entry name" value="P-loop_NTPase"/>
</dbReference>
<evidence type="ECO:0000313" key="5">
    <source>
        <dbReference type="EMBL" id="OIP41746.1"/>
    </source>
</evidence>
<dbReference type="CDD" id="cd01129">
    <property type="entry name" value="PulE-GspE-like"/>
    <property type="match status" value="1"/>
</dbReference>
<keyword evidence="3" id="KW-0067">ATP-binding</keyword>
<protein>
    <recommendedName>
        <fullName evidence="4">Bacterial type II secretion system protein E domain-containing protein</fullName>
    </recommendedName>
</protein>
<dbReference type="SUPFAM" id="SSF52540">
    <property type="entry name" value="P-loop containing nucleoside triphosphate hydrolases"/>
    <property type="match status" value="1"/>
</dbReference>
<accession>A0A1J5EAD9</accession>
<dbReference type="SUPFAM" id="SSF160246">
    <property type="entry name" value="EspE N-terminal domain-like"/>
    <property type="match status" value="1"/>
</dbReference>
<gene>
    <name evidence="5" type="ORF">AUJ95_02795</name>
</gene>
<evidence type="ECO:0000256" key="1">
    <source>
        <dbReference type="ARBA" id="ARBA00006611"/>
    </source>
</evidence>
<dbReference type="PROSITE" id="PS00662">
    <property type="entry name" value="T2SP_E"/>
    <property type="match status" value="1"/>
</dbReference>
<dbReference type="Pfam" id="PF00437">
    <property type="entry name" value="T2SSE"/>
    <property type="match status" value="1"/>
</dbReference>
<dbReference type="AlphaFoldDB" id="A0A1J5EAD9"/>